<comment type="similarity">
    <text evidence="8">Belongs to the TRAP transporter small permease family.</text>
</comment>
<evidence type="ECO:0000256" key="3">
    <source>
        <dbReference type="ARBA" id="ARBA00022475"/>
    </source>
</evidence>
<keyword evidence="4" id="KW-0997">Cell inner membrane</keyword>
<dbReference type="EMBL" id="BSDY01000002">
    <property type="protein sequence ID" value="GLI54870.1"/>
    <property type="molecule type" value="Genomic_DNA"/>
</dbReference>
<name>A0A9W6GJ17_9FUSO</name>
<evidence type="ECO:0000256" key="9">
    <source>
        <dbReference type="SAM" id="Phobius"/>
    </source>
</evidence>
<evidence type="ECO:0000313" key="11">
    <source>
        <dbReference type="EMBL" id="GLI54870.1"/>
    </source>
</evidence>
<comment type="subcellular location">
    <subcellularLocation>
        <location evidence="1">Cell inner membrane</location>
        <topology evidence="1">Multi-pass membrane protein</topology>
    </subcellularLocation>
</comment>
<feature type="transmembrane region" description="Helical" evidence="9">
    <location>
        <begin position="82"/>
        <end position="102"/>
    </location>
</feature>
<feature type="transmembrane region" description="Helical" evidence="9">
    <location>
        <begin position="12"/>
        <end position="34"/>
    </location>
</feature>
<dbReference type="Pfam" id="PF04290">
    <property type="entry name" value="DctQ"/>
    <property type="match status" value="1"/>
</dbReference>
<keyword evidence="12" id="KW-1185">Reference proteome</keyword>
<evidence type="ECO:0000256" key="7">
    <source>
        <dbReference type="ARBA" id="ARBA00023136"/>
    </source>
</evidence>
<dbReference type="InterPro" id="IPR007387">
    <property type="entry name" value="TRAP_DctQ"/>
</dbReference>
<keyword evidence="5 9" id="KW-0812">Transmembrane</keyword>
<comment type="caution">
    <text evidence="11">The sequence shown here is derived from an EMBL/GenBank/DDBJ whole genome shotgun (WGS) entry which is preliminary data.</text>
</comment>
<gene>
    <name evidence="11" type="ORF">PM10SUCC1_03850</name>
</gene>
<sequence length="169" mass="19243">MKKFFRNIEVILGSVTISVTVISVITNVFLRYLFGIQFPWIEEVSVGCFIWTVFLGATAAYKDKALIGVEVLTQVLPFKGKRILELIVYTLLLTLNATLFYLSYNYTAGSDKITSALEISYVYINSSIVFSFGLMTFYSLMFLIEDIKLFIDEHRGQGQTIIEQERGVE</sequence>
<evidence type="ECO:0000256" key="6">
    <source>
        <dbReference type="ARBA" id="ARBA00022989"/>
    </source>
</evidence>
<dbReference type="Proteomes" id="UP001144471">
    <property type="component" value="Unassembled WGS sequence"/>
</dbReference>
<accession>A0A9W6GJ17</accession>
<feature type="transmembrane region" description="Helical" evidence="9">
    <location>
        <begin position="40"/>
        <end position="61"/>
    </location>
</feature>
<proteinExistence type="inferred from homology"/>
<reference evidence="11" key="1">
    <citation type="submission" date="2022-12" db="EMBL/GenBank/DDBJ databases">
        <title>Reference genome sequencing for broad-spectrum identification of bacterial and archaeal isolates by mass spectrometry.</title>
        <authorList>
            <person name="Sekiguchi Y."/>
            <person name="Tourlousse D.M."/>
        </authorList>
    </citation>
    <scope>NUCLEOTIDE SEQUENCE</scope>
    <source>
        <strain evidence="11">10succ1</strain>
    </source>
</reference>
<dbReference type="InterPro" id="IPR055348">
    <property type="entry name" value="DctQ"/>
</dbReference>
<dbReference type="PANTHER" id="PTHR35011">
    <property type="entry name" value="2,3-DIKETO-L-GULONATE TRAP TRANSPORTER SMALL PERMEASE PROTEIN YIAM"/>
    <property type="match status" value="1"/>
</dbReference>
<protein>
    <submittedName>
        <fullName evidence="11">C4-dicarboxylate ABC transporter</fullName>
    </submittedName>
</protein>
<keyword evidence="7 9" id="KW-0472">Membrane</keyword>
<keyword evidence="3" id="KW-1003">Cell membrane</keyword>
<dbReference type="PANTHER" id="PTHR35011:SF4">
    <property type="entry name" value="SLL1102 PROTEIN"/>
    <property type="match status" value="1"/>
</dbReference>
<evidence type="ECO:0000259" key="10">
    <source>
        <dbReference type="Pfam" id="PF04290"/>
    </source>
</evidence>
<feature type="transmembrane region" description="Helical" evidence="9">
    <location>
        <begin position="122"/>
        <end position="144"/>
    </location>
</feature>
<dbReference type="GO" id="GO:0005886">
    <property type="term" value="C:plasma membrane"/>
    <property type="evidence" value="ECO:0007669"/>
    <property type="project" value="UniProtKB-SubCell"/>
</dbReference>
<evidence type="ECO:0000256" key="5">
    <source>
        <dbReference type="ARBA" id="ARBA00022692"/>
    </source>
</evidence>
<evidence type="ECO:0000256" key="4">
    <source>
        <dbReference type="ARBA" id="ARBA00022519"/>
    </source>
</evidence>
<keyword evidence="6 9" id="KW-1133">Transmembrane helix</keyword>
<evidence type="ECO:0000256" key="1">
    <source>
        <dbReference type="ARBA" id="ARBA00004429"/>
    </source>
</evidence>
<evidence type="ECO:0000256" key="2">
    <source>
        <dbReference type="ARBA" id="ARBA00022448"/>
    </source>
</evidence>
<dbReference type="AlphaFoldDB" id="A0A9W6GJ17"/>
<dbReference type="RefSeq" id="WP_281832990.1">
    <property type="nucleotide sequence ID" value="NZ_BSDY01000002.1"/>
</dbReference>
<feature type="domain" description="Tripartite ATP-independent periplasmic transporters DctQ component" evidence="10">
    <location>
        <begin position="21"/>
        <end position="148"/>
    </location>
</feature>
<keyword evidence="2" id="KW-0813">Transport</keyword>
<evidence type="ECO:0000256" key="8">
    <source>
        <dbReference type="ARBA" id="ARBA00038436"/>
    </source>
</evidence>
<evidence type="ECO:0000313" key="12">
    <source>
        <dbReference type="Proteomes" id="UP001144471"/>
    </source>
</evidence>
<organism evidence="11 12">
    <name type="scientific">Propionigenium maris DSM 9537</name>
    <dbReference type="NCBI Taxonomy" id="1123000"/>
    <lineage>
        <taxon>Bacteria</taxon>
        <taxon>Fusobacteriati</taxon>
        <taxon>Fusobacteriota</taxon>
        <taxon>Fusobacteriia</taxon>
        <taxon>Fusobacteriales</taxon>
        <taxon>Fusobacteriaceae</taxon>
        <taxon>Propionigenium</taxon>
    </lineage>
</organism>